<proteinExistence type="predicted"/>
<dbReference type="SUPFAM" id="SSF54427">
    <property type="entry name" value="NTF2-like"/>
    <property type="match status" value="1"/>
</dbReference>
<feature type="domain" description="SnoaL-like" evidence="1">
    <location>
        <begin position="9"/>
        <end position="111"/>
    </location>
</feature>
<keyword evidence="3" id="KW-1185">Reference proteome</keyword>
<reference evidence="2" key="1">
    <citation type="journal article" date="2014" name="Int. J. Syst. Evol. Microbiol.">
        <title>Complete genome sequence of Corynebacterium casei LMG S-19264T (=DSM 44701T), isolated from a smear-ripened cheese.</title>
        <authorList>
            <consortium name="US DOE Joint Genome Institute (JGI-PGF)"/>
            <person name="Walter F."/>
            <person name="Albersmeier A."/>
            <person name="Kalinowski J."/>
            <person name="Ruckert C."/>
        </authorList>
    </citation>
    <scope>NUCLEOTIDE SEQUENCE</scope>
    <source>
        <strain evidence="2">KCTC 42650</strain>
    </source>
</reference>
<sequence>MTGPLEVAQGYIALWNTTDAATRRAVLGRLWTPDARYRDPMMQGRGLDEIDAMIAAMQAKYMPALEFTLVSTPDGHGPYVRFSWGLGPAGAGPVAIGTDVVRLEDGRIAEVTGFLDLVPAAA</sequence>
<evidence type="ECO:0000313" key="2">
    <source>
        <dbReference type="EMBL" id="GHF73351.1"/>
    </source>
</evidence>
<name>A0A8J3H3S9_9RHOB</name>
<dbReference type="RefSeq" id="WP_189682882.1">
    <property type="nucleotide sequence ID" value="NZ_BNCJ01000035.1"/>
</dbReference>
<dbReference type="Proteomes" id="UP000626220">
    <property type="component" value="Unassembled WGS sequence"/>
</dbReference>
<accession>A0A8J3H3S9</accession>
<reference evidence="2" key="2">
    <citation type="submission" date="2020-09" db="EMBL/GenBank/DDBJ databases">
        <authorList>
            <person name="Sun Q."/>
            <person name="Kim S."/>
        </authorList>
    </citation>
    <scope>NUCLEOTIDE SEQUENCE</scope>
    <source>
        <strain evidence="2">KCTC 42650</strain>
    </source>
</reference>
<dbReference type="InterPro" id="IPR037401">
    <property type="entry name" value="SnoaL-like"/>
</dbReference>
<dbReference type="Pfam" id="PF12680">
    <property type="entry name" value="SnoaL_2"/>
    <property type="match status" value="1"/>
</dbReference>
<evidence type="ECO:0000259" key="1">
    <source>
        <dbReference type="Pfam" id="PF12680"/>
    </source>
</evidence>
<dbReference type="EMBL" id="BNCJ01000035">
    <property type="protein sequence ID" value="GHF73351.1"/>
    <property type="molecule type" value="Genomic_DNA"/>
</dbReference>
<dbReference type="InterPro" id="IPR032710">
    <property type="entry name" value="NTF2-like_dom_sf"/>
</dbReference>
<comment type="caution">
    <text evidence="2">The sequence shown here is derived from an EMBL/GenBank/DDBJ whole genome shotgun (WGS) entry which is preliminary data.</text>
</comment>
<evidence type="ECO:0000313" key="3">
    <source>
        <dbReference type="Proteomes" id="UP000626220"/>
    </source>
</evidence>
<protein>
    <recommendedName>
        <fullName evidence="1">SnoaL-like domain-containing protein</fullName>
    </recommendedName>
</protein>
<organism evidence="2 3">
    <name type="scientific">Seohaeicola zhoushanensis</name>
    <dbReference type="NCBI Taxonomy" id="1569283"/>
    <lineage>
        <taxon>Bacteria</taxon>
        <taxon>Pseudomonadati</taxon>
        <taxon>Pseudomonadota</taxon>
        <taxon>Alphaproteobacteria</taxon>
        <taxon>Rhodobacterales</taxon>
        <taxon>Roseobacteraceae</taxon>
        <taxon>Seohaeicola</taxon>
    </lineage>
</organism>
<dbReference type="Gene3D" id="3.10.450.50">
    <property type="match status" value="1"/>
</dbReference>
<dbReference type="AlphaFoldDB" id="A0A8J3H3S9"/>
<gene>
    <name evidence="2" type="ORF">GCM10017056_50200</name>
</gene>